<gene>
    <name evidence="1" type="ORF">HR057_07965</name>
</gene>
<keyword evidence="2" id="KW-1185">Reference proteome</keyword>
<proteinExistence type="predicted"/>
<evidence type="ECO:0000313" key="2">
    <source>
        <dbReference type="Proteomes" id="UP000625804"/>
    </source>
</evidence>
<evidence type="ECO:0000313" key="1">
    <source>
        <dbReference type="EMBL" id="NSL51703.1"/>
    </source>
</evidence>
<accession>A0A8J8GH46</accession>
<dbReference type="AlphaFoldDB" id="A0A8J8GH46"/>
<organism evidence="1 2">
    <name type="scientific">Calidifontibacillus erzurumensis</name>
    <dbReference type="NCBI Taxonomy" id="2741433"/>
    <lineage>
        <taxon>Bacteria</taxon>
        <taxon>Bacillati</taxon>
        <taxon>Bacillota</taxon>
        <taxon>Bacilli</taxon>
        <taxon>Bacillales</taxon>
        <taxon>Bacillaceae</taxon>
        <taxon>Calidifontibacillus/Schinkia group</taxon>
        <taxon>Calidifontibacillus</taxon>
    </lineage>
</organism>
<dbReference type="EMBL" id="JABTTE010000008">
    <property type="protein sequence ID" value="NSL51703.1"/>
    <property type="molecule type" value="Genomic_DNA"/>
</dbReference>
<reference evidence="1" key="1">
    <citation type="submission" date="2020-06" db="EMBL/GenBank/DDBJ databases">
        <title>A novel thermopfilic bacterium from Erzurum, Turkey.</title>
        <authorList>
            <person name="Adiguzel A."/>
            <person name="Ay H."/>
            <person name="Baltaci M.O."/>
        </authorList>
    </citation>
    <scope>NUCLEOTIDE SEQUENCE</scope>
    <source>
        <strain evidence="1">P2</strain>
    </source>
</reference>
<sequence>MKIYKDEKGLIEITGDETVVVRTEGKDVSSVDISNVRITADNLADFYNVAAQRKDEESALKCVALKQKYLETFGTNVE</sequence>
<dbReference type="Proteomes" id="UP000625804">
    <property type="component" value="Unassembled WGS sequence"/>
</dbReference>
<protein>
    <submittedName>
        <fullName evidence="1">Uncharacterized protein</fullName>
    </submittedName>
</protein>
<comment type="caution">
    <text evidence="1">The sequence shown here is derived from an EMBL/GenBank/DDBJ whole genome shotgun (WGS) entry which is preliminary data.</text>
</comment>
<name>A0A8J8GH46_9BACI</name>
<dbReference type="RefSeq" id="WP_173730904.1">
    <property type="nucleotide sequence ID" value="NZ_JABTTE010000008.1"/>
</dbReference>